<keyword evidence="3" id="KW-1185">Reference proteome</keyword>
<feature type="region of interest" description="Disordered" evidence="1">
    <location>
        <begin position="44"/>
        <end position="66"/>
    </location>
</feature>
<feature type="compositionally biased region" description="Basic and acidic residues" evidence="1">
    <location>
        <begin position="17"/>
        <end position="26"/>
    </location>
</feature>
<protein>
    <submittedName>
        <fullName evidence="2">Uncharacterized protein</fullName>
    </submittedName>
</protein>
<evidence type="ECO:0000313" key="3">
    <source>
        <dbReference type="Proteomes" id="UP000654471"/>
    </source>
</evidence>
<comment type="caution">
    <text evidence="2">The sequence shown here is derived from an EMBL/GenBank/DDBJ whole genome shotgun (WGS) entry which is preliminary data.</text>
</comment>
<evidence type="ECO:0000256" key="1">
    <source>
        <dbReference type="SAM" id="MobiDB-lite"/>
    </source>
</evidence>
<feature type="region of interest" description="Disordered" evidence="1">
    <location>
        <begin position="1"/>
        <end position="26"/>
    </location>
</feature>
<dbReference type="EMBL" id="BMRP01000082">
    <property type="protein sequence ID" value="GGV03083.1"/>
    <property type="molecule type" value="Genomic_DNA"/>
</dbReference>
<sequence>MRDTVNGAHLRSQCTRGGEEAGREDDEHRATLWWATLVLQAGKGNQPISRRVDTISKQYQDDPEED</sequence>
<organism evidence="2 3">
    <name type="scientific">Streptomyces albospinus</name>
    <dbReference type="NCBI Taxonomy" id="285515"/>
    <lineage>
        <taxon>Bacteria</taxon>
        <taxon>Bacillati</taxon>
        <taxon>Actinomycetota</taxon>
        <taxon>Actinomycetes</taxon>
        <taxon>Kitasatosporales</taxon>
        <taxon>Streptomycetaceae</taxon>
        <taxon>Streptomyces</taxon>
    </lineage>
</organism>
<gene>
    <name evidence="2" type="ORF">GCM10010211_82910</name>
</gene>
<proteinExistence type="predicted"/>
<accession>A0ABQ2VNQ6</accession>
<evidence type="ECO:0000313" key="2">
    <source>
        <dbReference type="EMBL" id="GGV03083.1"/>
    </source>
</evidence>
<reference evidence="3" key="1">
    <citation type="journal article" date="2019" name="Int. J. Syst. Evol. Microbiol.">
        <title>The Global Catalogue of Microorganisms (GCM) 10K type strain sequencing project: providing services to taxonomists for standard genome sequencing and annotation.</title>
        <authorList>
            <consortium name="The Broad Institute Genomics Platform"/>
            <consortium name="The Broad Institute Genome Sequencing Center for Infectious Disease"/>
            <person name="Wu L."/>
            <person name="Ma J."/>
        </authorList>
    </citation>
    <scope>NUCLEOTIDE SEQUENCE [LARGE SCALE GENOMIC DNA]</scope>
    <source>
        <strain evidence="3">JCM 3399</strain>
    </source>
</reference>
<name>A0ABQ2VNQ6_9ACTN</name>
<dbReference type="Proteomes" id="UP000654471">
    <property type="component" value="Unassembled WGS sequence"/>
</dbReference>